<dbReference type="InterPro" id="IPR011990">
    <property type="entry name" value="TPR-like_helical_dom_sf"/>
</dbReference>
<protein>
    <recommendedName>
        <fullName evidence="3">Tetratricopeptide repeat protein</fullName>
    </recommendedName>
</protein>
<dbReference type="Gene3D" id="1.25.40.10">
    <property type="entry name" value="Tetratricopeptide repeat domain"/>
    <property type="match status" value="2"/>
</dbReference>
<reference evidence="1 2" key="1">
    <citation type="submission" date="2024-02" db="EMBL/GenBank/DDBJ databases">
        <title>Full genome sequence of Sphingomonas kaistensis.</title>
        <authorList>
            <person name="Poletto B.L."/>
            <person name="Silva G."/>
            <person name="Galante D."/>
            <person name="Campos K.R."/>
            <person name="Santos M.B.N."/>
            <person name="Sacchi C.T."/>
        </authorList>
    </citation>
    <scope>NUCLEOTIDE SEQUENCE [LARGE SCALE GENOMIC DNA]</scope>
    <source>
        <strain evidence="1 2">MA4R</strain>
    </source>
</reference>
<dbReference type="EMBL" id="CP145607">
    <property type="protein sequence ID" value="WWM70133.1"/>
    <property type="molecule type" value="Genomic_DNA"/>
</dbReference>
<keyword evidence="2" id="KW-1185">Reference proteome</keyword>
<dbReference type="RefSeq" id="WP_338502749.1">
    <property type="nucleotide sequence ID" value="NZ_CP145607.1"/>
</dbReference>
<proteinExistence type="predicted"/>
<sequence length="266" mass="28228">MLALALLLAVSAPTVDEVAEARHALRQGRPIQAREMVRKAMGEGASGPALDHLLADLAFAEGRWAEATARYQALILGGKRSGNLFEQAAIAALKQGHDKEAMALLDSGAALPDAGPRLFSLRGVLADRREDWSAADAAYRHGLKLDPTSPQLVNNSGWSLLLRGQWSEAHRLIGKAAALAPDDKRIQANLELAASALAADLPRRREGESSLSFAARLNDAGVLALQAGQNEKAQAAFAGALEQSEFWFTRAANNLALAAPSTSTKR</sequence>
<evidence type="ECO:0000313" key="2">
    <source>
        <dbReference type="Proteomes" id="UP001382935"/>
    </source>
</evidence>
<gene>
    <name evidence="1" type="ORF">V6R86_05415</name>
</gene>
<accession>A0ABZ2G0P9</accession>
<organism evidence="1 2">
    <name type="scientific">Sphingomonas kaistensis</name>
    <dbReference type="NCBI Taxonomy" id="298708"/>
    <lineage>
        <taxon>Bacteria</taxon>
        <taxon>Pseudomonadati</taxon>
        <taxon>Pseudomonadota</taxon>
        <taxon>Alphaproteobacteria</taxon>
        <taxon>Sphingomonadales</taxon>
        <taxon>Sphingomonadaceae</taxon>
        <taxon>Sphingomonas</taxon>
    </lineage>
</organism>
<dbReference type="Proteomes" id="UP001382935">
    <property type="component" value="Chromosome"/>
</dbReference>
<evidence type="ECO:0008006" key="3">
    <source>
        <dbReference type="Google" id="ProtNLM"/>
    </source>
</evidence>
<name>A0ABZ2G0P9_9SPHN</name>
<evidence type="ECO:0000313" key="1">
    <source>
        <dbReference type="EMBL" id="WWM70133.1"/>
    </source>
</evidence>
<dbReference type="SUPFAM" id="SSF48452">
    <property type="entry name" value="TPR-like"/>
    <property type="match status" value="1"/>
</dbReference>